<gene>
    <name evidence="5" type="ORF">SCD92_03205</name>
</gene>
<dbReference type="CDD" id="cd01169">
    <property type="entry name" value="HMPP_kinase"/>
    <property type="match status" value="1"/>
</dbReference>
<reference evidence="5 6" key="1">
    <citation type="submission" date="2023-11" db="EMBL/GenBank/DDBJ databases">
        <title>Gilvimarinus fulvus sp. nov., isolated from the surface of Kelp.</title>
        <authorList>
            <person name="Sun Y.Y."/>
            <person name="Gong Y."/>
            <person name="Du Z.J."/>
        </authorList>
    </citation>
    <scope>NUCLEOTIDE SEQUENCE [LARGE SCALE GENOMIC DNA]</scope>
    <source>
        <strain evidence="5 6">SDUM040013</strain>
    </source>
</reference>
<dbReference type="Proteomes" id="UP001273505">
    <property type="component" value="Unassembled WGS sequence"/>
</dbReference>
<feature type="region of interest" description="Disordered" evidence="3">
    <location>
        <begin position="1"/>
        <end position="21"/>
    </location>
</feature>
<organism evidence="5 6">
    <name type="scientific">Gilvimarinus gilvus</name>
    <dbReference type="NCBI Taxonomy" id="3058038"/>
    <lineage>
        <taxon>Bacteria</taxon>
        <taxon>Pseudomonadati</taxon>
        <taxon>Pseudomonadota</taxon>
        <taxon>Gammaproteobacteria</taxon>
        <taxon>Cellvibrionales</taxon>
        <taxon>Cellvibrionaceae</taxon>
        <taxon>Gilvimarinus</taxon>
    </lineage>
</organism>
<keyword evidence="6" id="KW-1185">Reference proteome</keyword>
<proteinExistence type="predicted"/>
<dbReference type="Pfam" id="PF08543">
    <property type="entry name" value="Phos_pyr_kin"/>
    <property type="match status" value="1"/>
</dbReference>
<evidence type="ECO:0000259" key="4">
    <source>
        <dbReference type="Pfam" id="PF08543"/>
    </source>
</evidence>
<dbReference type="GO" id="GO:0016301">
    <property type="term" value="F:kinase activity"/>
    <property type="evidence" value="ECO:0007669"/>
    <property type="project" value="UniProtKB-KW"/>
</dbReference>
<sequence>MTEMPTETPVVLSLSSHDPSGSTGLQADIESCFSLGVHCCGVVTALCARDTRQIVSMTPTDTSLIIAQARAILEDMPVSAIKLGYFCQVTQIEAAHSILRDYPELPVLLDPVMHLSIAGDGQSTADSEGDLCRAITTLLMPLATITTPDIVEANSLARQADTADACGQQILNHGSQAVLITGTSRTNKDYINTLYVPGQQARRYSWPRLSHFSHGSGATLSASISAYLAYGLRLTDAVEQGQEFTWQSLNASRRLGMGQCIPNRLFWADKHNKR</sequence>
<dbReference type="EMBL" id="JAXAFO010000003">
    <property type="protein sequence ID" value="MDX6848352.1"/>
    <property type="molecule type" value="Genomic_DNA"/>
</dbReference>
<evidence type="ECO:0000256" key="2">
    <source>
        <dbReference type="ARBA" id="ARBA00012135"/>
    </source>
</evidence>
<keyword evidence="5" id="KW-0808">Transferase</keyword>
<dbReference type="InterPro" id="IPR004399">
    <property type="entry name" value="HMP/HMP-P_kinase_dom"/>
</dbReference>
<dbReference type="EC" id="2.7.1.49" evidence="2"/>
<evidence type="ECO:0000313" key="5">
    <source>
        <dbReference type="EMBL" id="MDX6848352.1"/>
    </source>
</evidence>
<comment type="caution">
    <text evidence="5">The sequence shown here is derived from an EMBL/GenBank/DDBJ whole genome shotgun (WGS) entry which is preliminary data.</text>
</comment>
<evidence type="ECO:0000256" key="1">
    <source>
        <dbReference type="ARBA" id="ARBA00004948"/>
    </source>
</evidence>
<dbReference type="PANTHER" id="PTHR20858">
    <property type="entry name" value="PHOSPHOMETHYLPYRIMIDINE KINASE"/>
    <property type="match status" value="1"/>
</dbReference>
<name>A0ABU4RTY6_9GAMM</name>
<dbReference type="RefSeq" id="WP_302722908.1">
    <property type="nucleotide sequence ID" value="NZ_JAULRU010000577.1"/>
</dbReference>
<feature type="domain" description="Pyridoxamine kinase/Phosphomethylpyrimidine kinase" evidence="4">
    <location>
        <begin position="18"/>
        <end position="259"/>
    </location>
</feature>
<keyword evidence="5" id="KW-0418">Kinase</keyword>
<dbReference type="PANTHER" id="PTHR20858:SF17">
    <property type="entry name" value="HYDROXYMETHYLPYRIMIDINE_PHOSPHOMETHYLPYRIMIDINE KINASE THI20-RELATED"/>
    <property type="match status" value="1"/>
</dbReference>
<dbReference type="Gene3D" id="3.40.1190.20">
    <property type="match status" value="1"/>
</dbReference>
<comment type="pathway">
    <text evidence="1">Cofactor biosynthesis; thiamine diphosphate biosynthesis.</text>
</comment>
<evidence type="ECO:0000256" key="3">
    <source>
        <dbReference type="SAM" id="MobiDB-lite"/>
    </source>
</evidence>
<dbReference type="SUPFAM" id="SSF53613">
    <property type="entry name" value="Ribokinase-like"/>
    <property type="match status" value="1"/>
</dbReference>
<dbReference type="InterPro" id="IPR029056">
    <property type="entry name" value="Ribokinase-like"/>
</dbReference>
<evidence type="ECO:0000313" key="6">
    <source>
        <dbReference type="Proteomes" id="UP001273505"/>
    </source>
</evidence>
<dbReference type="InterPro" id="IPR013749">
    <property type="entry name" value="PM/HMP-P_kinase-1"/>
</dbReference>
<protein>
    <recommendedName>
        <fullName evidence="2">hydroxymethylpyrimidine kinase</fullName>
        <ecNumber evidence="2">2.7.1.49</ecNumber>
    </recommendedName>
</protein>
<accession>A0ABU4RTY6</accession>